<evidence type="ECO:0000256" key="6">
    <source>
        <dbReference type="ARBA" id="ARBA00022630"/>
    </source>
</evidence>
<evidence type="ECO:0000259" key="14">
    <source>
        <dbReference type="Pfam" id="PF02910"/>
    </source>
</evidence>
<evidence type="ECO:0000313" key="15">
    <source>
        <dbReference type="EMBL" id="TQE90608.1"/>
    </source>
</evidence>
<evidence type="ECO:0000256" key="5">
    <source>
        <dbReference type="ARBA" id="ARBA00021901"/>
    </source>
</evidence>
<keyword evidence="6 12" id="KW-0285">Flavoprotein</keyword>
<proteinExistence type="inferred from homology"/>
<gene>
    <name evidence="15" type="primary">nadB</name>
    <name evidence="15" type="ORF">FKZ59_08860</name>
</gene>
<feature type="domain" description="FAD-dependent oxidoreductase 2 FAD-binding" evidence="13">
    <location>
        <begin position="6"/>
        <end position="371"/>
    </location>
</feature>
<dbReference type="Gene3D" id="1.20.58.100">
    <property type="entry name" value="Fumarate reductase/succinate dehydrogenase flavoprotein-like, C-terminal domain"/>
    <property type="match status" value="1"/>
</dbReference>
<comment type="similarity">
    <text evidence="3 12">Belongs to the FAD-dependent oxidoreductase 2 family. NadB subfamily.</text>
</comment>
<dbReference type="AlphaFoldDB" id="A0A540V1L2"/>
<dbReference type="PANTHER" id="PTHR42716:SF2">
    <property type="entry name" value="L-ASPARTATE OXIDASE, CHLOROPLASTIC"/>
    <property type="match status" value="1"/>
</dbReference>
<dbReference type="InterPro" id="IPR003953">
    <property type="entry name" value="FAD-dep_OxRdtase_2_FAD-bd"/>
</dbReference>
<dbReference type="InterPro" id="IPR036188">
    <property type="entry name" value="FAD/NAD-bd_sf"/>
</dbReference>
<dbReference type="RefSeq" id="WP_141602402.1">
    <property type="nucleotide sequence ID" value="NZ_VIGD01000010.1"/>
</dbReference>
<name>A0A540V1L2_9BACL</name>
<evidence type="ECO:0000313" key="16">
    <source>
        <dbReference type="Proteomes" id="UP000315753"/>
    </source>
</evidence>
<evidence type="ECO:0000256" key="12">
    <source>
        <dbReference type="RuleBase" id="RU362049"/>
    </source>
</evidence>
<comment type="pathway">
    <text evidence="2 12">Cofactor biosynthesis; NAD(+) biosynthesis; iminoaspartate from L-aspartate (oxidase route): step 1/1.</text>
</comment>
<evidence type="ECO:0000256" key="11">
    <source>
        <dbReference type="NCBIfam" id="TIGR00551"/>
    </source>
</evidence>
<dbReference type="InterPro" id="IPR015939">
    <property type="entry name" value="Fum_Rdtase/Succ_DH_flav-like_C"/>
</dbReference>
<comment type="caution">
    <text evidence="15">The sequence shown here is derived from an EMBL/GenBank/DDBJ whole genome shotgun (WGS) entry which is preliminary data.</text>
</comment>
<evidence type="ECO:0000256" key="7">
    <source>
        <dbReference type="ARBA" id="ARBA00022642"/>
    </source>
</evidence>
<dbReference type="Gene3D" id="3.90.700.10">
    <property type="entry name" value="Succinate dehydrogenase/fumarate reductase flavoprotein, catalytic domain"/>
    <property type="match status" value="1"/>
</dbReference>
<comment type="subcellular location">
    <subcellularLocation>
        <location evidence="12">Cytoplasm</location>
    </subcellularLocation>
</comment>
<comment type="catalytic activity">
    <reaction evidence="10">
        <text>L-aspartate + O2 = iminosuccinate + H2O2</text>
        <dbReference type="Rhea" id="RHEA:25876"/>
        <dbReference type="ChEBI" id="CHEBI:15379"/>
        <dbReference type="ChEBI" id="CHEBI:16240"/>
        <dbReference type="ChEBI" id="CHEBI:29991"/>
        <dbReference type="ChEBI" id="CHEBI:77875"/>
        <dbReference type="EC" id="1.4.3.16"/>
    </reaction>
    <physiologicalReaction direction="left-to-right" evidence="10">
        <dbReference type="Rhea" id="RHEA:25877"/>
    </physiologicalReaction>
</comment>
<dbReference type="InterPro" id="IPR005288">
    <property type="entry name" value="NadB"/>
</dbReference>
<dbReference type="Pfam" id="PF00890">
    <property type="entry name" value="FAD_binding_2"/>
    <property type="match status" value="1"/>
</dbReference>
<sequence length="530" mass="58179">MVIKTDIVILGSGAGALQTARILAEKYQVHIITKSDVTNGSSYKAQGGIAAVTGKEDGTSLHMQDTLHAGVFHHDEENVKKLVEEGRNTIQQLIGQHFPVDRAPDGSISLGLEGAHSKPRIIHSGGDATGRHLVNYLLDSLPKRVKIHDHELAYQLLINENGECIGVKTKSREGNATYLASYVIVATGGAGALYEYTSNCPDSFGDGIALAYLAGAEITDMEFVQFHPSLIYVDGKTHGLVSEAVRGAGGLFADEEGNRIMKGVHPLEDLAPRHITAYEIYKHRAKGHEVYIDISKIKDFEDKFPTITSICKEHGIDLSKKRIPIAPGSHFLMGGIISDAYGRTSIPRLFAVGETACTGVHGANRLASNSLLECVTFGKLMAEHLLQYGSSQKNFTIREAGHKSSKLPPLMPPCLLQKEMFAKAGIVREKEGLAELLKKLPTYEDVSNLDLDALDRETIEQLFMHITASLIVHGALLREESRGSHIRKDFPSTVDEWQHKWIIFKQGKHDVRDGLYEQNQIARNAETVLQ</sequence>
<organism evidence="15 16">
    <name type="scientific">Ureibacillus terrenus</name>
    <dbReference type="NCBI Taxonomy" id="118246"/>
    <lineage>
        <taxon>Bacteria</taxon>
        <taxon>Bacillati</taxon>
        <taxon>Bacillota</taxon>
        <taxon>Bacilli</taxon>
        <taxon>Bacillales</taxon>
        <taxon>Caryophanaceae</taxon>
        <taxon>Ureibacillus</taxon>
    </lineage>
</organism>
<keyword evidence="9 12" id="KW-0560">Oxidoreductase</keyword>
<dbReference type="Gene3D" id="3.50.50.60">
    <property type="entry name" value="FAD/NAD(P)-binding domain"/>
    <property type="match status" value="1"/>
</dbReference>
<evidence type="ECO:0000256" key="2">
    <source>
        <dbReference type="ARBA" id="ARBA00004950"/>
    </source>
</evidence>
<dbReference type="GO" id="GO:0033765">
    <property type="term" value="F:steroid dehydrogenase activity, acting on the CH-CH group of donors"/>
    <property type="evidence" value="ECO:0007669"/>
    <property type="project" value="UniProtKB-ARBA"/>
</dbReference>
<dbReference type="GO" id="GO:0034628">
    <property type="term" value="P:'de novo' NAD+ biosynthetic process from L-aspartate"/>
    <property type="evidence" value="ECO:0007669"/>
    <property type="project" value="TreeGrafter"/>
</dbReference>
<evidence type="ECO:0000256" key="9">
    <source>
        <dbReference type="ARBA" id="ARBA00023002"/>
    </source>
</evidence>
<keyword evidence="8 12" id="KW-0274">FAD</keyword>
<dbReference type="GO" id="GO:0008734">
    <property type="term" value="F:L-aspartate oxidase activity"/>
    <property type="evidence" value="ECO:0007669"/>
    <property type="project" value="UniProtKB-UniRule"/>
</dbReference>
<dbReference type="GO" id="GO:0005737">
    <property type="term" value="C:cytoplasm"/>
    <property type="evidence" value="ECO:0007669"/>
    <property type="project" value="UniProtKB-SubCell"/>
</dbReference>
<protein>
    <recommendedName>
        <fullName evidence="5 11">L-aspartate oxidase</fullName>
        <ecNumber evidence="4 11">1.4.3.16</ecNumber>
    </recommendedName>
</protein>
<comment type="cofactor">
    <cofactor evidence="1 12">
        <name>FAD</name>
        <dbReference type="ChEBI" id="CHEBI:57692"/>
    </cofactor>
</comment>
<dbReference type="Pfam" id="PF02910">
    <property type="entry name" value="Succ_DH_flav_C"/>
    <property type="match status" value="1"/>
</dbReference>
<dbReference type="PRINTS" id="PR00368">
    <property type="entry name" value="FADPNR"/>
</dbReference>
<keyword evidence="16" id="KW-1185">Reference proteome</keyword>
<dbReference type="OrthoDB" id="9806724at2"/>
<evidence type="ECO:0000259" key="13">
    <source>
        <dbReference type="Pfam" id="PF00890"/>
    </source>
</evidence>
<dbReference type="UniPathway" id="UPA00253">
    <property type="reaction ID" value="UER00326"/>
</dbReference>
<dbReference type="EC" id="1.4.3.16" evidence="4 11"/>
<accession>A0A540V1L2</accession>
<evidence type="ECO:0000256" key="8">
    <source>
        <dbReference type="ARBA" id="ARBA00022827"/>
    </source>
</evidence>
<evidence type="ECO:0000256" key="10">
    <source>
        <dbReference type="ARBA" id="ARBA00048305"/>
    </source>
</evidence>
<keyword evidence="7 12" id="KW-0662">Pyridine nucleotide biosynthesis</keyword>
<evidence type="ECO:0000256" key="3">
    <source>
        <dbReference type="ARBA" id="ARBA00008562"/>
    </source>
</evidence>
<evidence type="ECO:0000256" key="1">
    <source>
        <dbReference type="ARBA" id="ARBA00001974"/>
    </source>
</evidence>
<dbReference type="InterPro" id="IPR037099">
    <property type="entry name" value="Fum_R/Succ_DH_flav-like_C_sf"/>
</dbReference>
<reference evidence="15 16" key="1">
    <citation type="submission" date="2019-06" db="EMBL/GenBank/DDBJ databases">
        <title>Genome sequence of Ureibacillus terrenus.</title>
        <authorList>
            <person name="Maclea K.S."/>
            <person name="Simoes M."/>
        </authorList>
    </citation>
    <scope>NUCLEOTIDE SEQUENCE [LARGE SCALE GENOMIC DNA]</scope>
    <source>
        <strain evidence="15 16">ATCC BAA-384</strain>
    </source>
</reference>
<dbReference type="InterPro" id="IPR027477">
    <property type="entry name" value="Succ_DH/fumarate_Rdtase_cat_sf"/>
</dbReference>
<dbReference type="Proteomes" id="UP000315753">
    <property type="component" value="Unassembled WGS sequence"/>
</dbReference>
<dbReference type="PANTHER" id="PTHR42716">
    <property type="entry name" value="L-ASPARTATE OXIDASE"/>
    <property type="match status" value="1"/>
</dbReference>
<dbReference type="SUPFAM" id="SSF56425">
    <property type="entry name" value="Succinate dehydrogenase/fumarate reductase flavoprotein, catalytic domain"/>
    <property type="match status" value="1"/>
</dbReference>
<dbReference type="SUPFAM" id="SSF51905">
    <property type="entry name" value="FAD/NAD(P)-binding domain"/>
    <property type="match status" value="1"/>
</dbReference>
<feature type="domain" description="Fumarate reductase/succinate dehydrogenase flavoprotein-like C-terminal" evidence="14">
    <location>
        <begin position="416"/>
        <end position="508"/>
    </location>
</feature>
<evidence type="ECO:0000256" key="4">
    <source>
        <dbReference type="ARBA" id="ARBA00012173"/>
    </source>
</evidence>
<dbReference type="SUPFAM" id="SSF46977">
    <property type="entry name" value="Succinate dehydrogenase/fumarate reductase flavoprotein C-terminal domain"/>
    <property type="match status" value="1"/>
</dbReference>
<dbReference type="EMBL" id="VIGD01000010">
    <property type="protein sequence ID" value="TQE90608.1"/>
    <property type="molecule type" value="Genomic_DNA"/>
</dbReference>
<dbReference type="NCBIfam" id="TIGR00551">
    <property type="entry name" value="nadB"/>
    <property type="match status" value="1"/>
</dbReference>
<comment type="function">
    <text evidence="12">Catalyzes the oxidation of L-aspartate to iminoaspartate.</text>
</comment>